<sequence>MGADILGRHDGNFAVIRRPVANFATHRKMATVPVEDAATSINSDYFYGISASMEREPLLGAFQRENSIQTSIGGLRQGDSHEAQGKASFGMSVFNLMNAILGSGILGLAYAMSESGVILFTILMMIVAGTASYSIHLLLRMCEISGVKSYEDVGYAALRKPGKFLAAGAILLQNIGAMSSYLFIVKTEFPAVIRTFMQLPPDAQAWYLNGDYLLLLVAGLVIAPLAALRRIEFLGYTSGLSIACMVFFTSVVVAKKFSYPCPVPPQDWSNVTIPSNATWFPLLNSTTADHMVALQNSSTVQDCTAKMVVLTERTAYALPTMAFSFVCHTAVLPVYVELKRGNVGRMQNVANTSIGISFILYMLSALFGYLTFYGNVHSELLESYNSFNPHDTVILVCRLAVLVAVILTVPVVHFPARKAITLMLFPGRPFSWLVHLSITLCLMVLVNCLAIFVPDIKDVFGVAGATSSTFLVFILPGLFYLKVSSERRFALHKILAAVIAGGGTCLCILSLTLITSDIIHRAT</sequence>
<evidence type="ECO:0000256" key="2">
    <source>
        <dbReference type="ARBA" id="ARBA00022692"/>
    </source>
</evidence>
<dbReference type="GO" id="GO:0005886">
    <property type="term" value="C:plasma membrane"/>
    <property type="evidence" value="ECO:0000318"/>
    <property type="project" value="GO_Central"/>
</dbReference>
<keyword evidence="2 5" id="KW-0812">Transmembrane</keyword>
<feature type="transmembrane region" description="Helical" evidence="5">
    <location>
        <begin position="93"/>
        <end position="112"/>
    </location>
</feature>
<dbReference type="KEGG" id="bfo:118415596"/>
<dbReference type="Pfam" id="PF01490">
    <property type="entry name" value="Aa_trans"/>
    <property type="match status" value="1"/>
</dbReference>
<dbReference type="RefSeq" id="XP_035676195.1">
    <property type="nucleotide sequence ID" value="XM_035820302.1"/>
</dbReference>
<comment type="subcellular location">
    <subcellularLocation>
        <location evidence="1">Membrane</location>
        <topology evidence="1">Multi-pass membrane protein</topology>
    </subcellularLocation>
</comment>
<feature type="transmembrane region" description="Helical" evidence="5">
    <location>
        <begin position="493"/>
        <end position="514"/>
    </location>
</feature>
<feature type="transmembrane region" description="Helical" evidence="5">
    <location>
        <begin position="164"/>
        <end position="185"/>
    </location>
</feature>
<dbReference type="GO" id="GO:0003333">
    <property type="term" value="P:amino acid transmembrane transport"/>
    <property type="evidence" value="ECO:0000318"/>
    <property type="project" value="GO_Central"/>
</dbReference>
<protein>
    <submittedName>
        <fullName evidence="8">Probable sodium-coupled neutral amino acid transporter 6 isoform X1</fullName>
    </submittedName>
</protein>
<feature type="transmembrane region" description="Helical" evidence="5">
    <location>
        <begin position="205"/>
        <end position="226"/>
    </location>
</feature>
<dbReference type="OrthoDB" id="28208at2759"/>
<accession>A0A9J7L629</accession>
<feature type="transmembrane region" description="Helical" evidence="5">
    <location>
        <begin position="459"/>
        <end position="481"/>
    </location>
</feature>
<dbReference type="GeneID" id="118415596"/>
<organism evidence="7 8">
    <name type="scientific">Branchiostoma floridae</name>
    <name type="common">Florida lancelet</name>
    <name type="synonym">Amphioxus</name>
    <dbReference type="NCBI Taxonomy" id="7739"/>
    <lineage>
        <taxon>Eukaryota</taxon>
        <taxon>Metazoa</taxon>
        <taxon>Chordata</taxon>
        <taxon>Cephalochordata</taxon>
        <taxon>Leptocardii</taxon>
        <taxon>Amphioxiformes</taxon>
        <taxon>Branchiostomatidae</taxon>
        <taxon>Branchiostoma</taxon>
    </lineage>
</organism>
<evidence type="ECO:0000256" key="4">
    <source>
        <dbReference type="ARBA" id="ARBA00023136"/>
    </source>
</evidence>
<dbReference type="GO" id="GO:0015186">
    <property type="term" value="F:L-glutamine transmembrane transporter activity"/>
    <property type="evidence" value="ECO:0000318"/>
    <property type="project" value="GO_Central"/>
</dbReference>
<feature type="transmembrane region" description="Helical" evidence="5">
    <location>
        <begin position="316"/>
        <end position="336"/>
    </location>
</feature>
<reference evidence="7" key="1">
    <citation type="journal article" date="2020" name="Nat. Ecol. Evol.">
        <title>Deeply conserved synteny resolves early events in vertebrate evolution.</title>
        <authorList>
            <person name="Simakov O."/>
            <person name="Marletaz F."/>
            <person name="Yue J.X."/>
            <person name="O'Connell B."/>
            <person name="Jenkins J."/>
            <person name="Brandt A."/>
            <person name="Calef R."/>
            <person name="Tung C.H."/>
            <person name="Huang T.K."/>
            <person name="Schmutz J."/>
            <person name="Satoh N."/>
            <person name="Yu J.K."/>
            <person name="Putnam N.H."/>
            <person name="Green R.E."/>
            <person name="Rokhsar D.S."/>
        </authorList>
    </citation>
    <scope>NUCLEOTIDE SEQUENCE [LARGE SCALE GENOMIC DNA]</scope>
    <source>
        <strain evidence="7">S238N-H82</strain>
    </source>
</reference>
<evidence type="ECO:0000313" key="8">
    <source>
        <dbReference type="RefSeq" id="XP_035676195.1"/>
    </source>
</evidence>
<feature type="transmembrane region" description="Helical" evidence="5">
    <location>
        <begin position="233"/>
        <end position="254"/>
    </location>
</feature>
<proteinExistence type="predicted"/>
<evidence type="ECO:0000313" key="7">
    <source>
        <dbReference type="Proteomes" id="UP000001554"/>
    </source>
</evidence>
<dbReference type="GO" id="GO:0006868">
    <property type="term" value="P:glutamine transport"/>
    <property type="evidence" value="ECO:0000318"/>
    <property type="project" value="GO_Central"/>
</dbReference>
<feature type="domain" description="Amino acid transporter transmembrane" evidence="6">
    <location>
        <begin position="86"/>
        <end position="495"/>
    </location>
</feature>
<dbReference type="PANTHER" id="PTHR22950:SF702">
    <property type="entry name" value="AMINO ACID TRANSPORTER PROTEIN"/>
    <property type="match status" value="1"/>
</dbReference>
<keyword evidence="3 5" id="KW-1133">Transmembrane helix</keyword>
<dbReference type="OMA" id="KARMQNV"/>
<evidence type="ECO:0000256" key="5">
    <source>
        <dbReference type="SAM" id="Phobius"/>
    </source>
</evidence>
<feature type="transmembrane region" description="Helical" evidence="5">
    <location>
        <begin position="348"/>
        <end position="372"/>
    </location>
</feature>
<dbReference type="AlphaFoldDB" id="A0A9J7L629"/>
<gene>
    <name evidence="8" type="primary">LOC118415596</name>
</gene>
<evidence type="ECO:0000256" key="1">
    <source>
        <dbReference type="ARBA" id="ARBA00004141"/>
    </source>
</evidence>
<keyword evidence="7" id="KW-1185">Reference proteome</keyword>
<dbReference type="PANTHER" id="PTHR22950">
    <property type="entry name" value="AMINO ACID TRANSPORTER"/>
    <property type="match status" value="1"/>
</dbReference>
<dbReference type="Proteomes" id="UP000001554">
    <property type="component" value="Chromosome 1"/>
</dbReference>
<feature type="transmembrane region" description="Helical" evidence="5">
    <location>
        <begin position="118"/>
        <end position="139"/>
    </location>
</feature>
<keyword evidence="4 5" id="KW-0472">Membrane</keyword>
<evidence type="ECO:0000256" key="3">
    <source>
        <dbReference type="ARBA" id="ARBA00022989"/>
    </source>
</evidence>
<name>A0A9J7L629_BRAFL</name>
<feature type="transmembrane region" description="Helical" evidence="5">
    <location>
        <begin position="432"/>
        <end position="453"/>
    </location>
</feature>
<feature type="transmembrane region" description="Helical" evidence="5">
    <location>
        <begin position="392"/>
        <end position="412"/>
    </location>
</feature>
<reference evidence="8" key="2">
    <citation type="submission" date="2025-08" db="UniProtKB">
        <authorList>
            <consortium name="RefSeq"/>
        </authorList>
    </citation>
    <scope>IDENTIFICATION</scope>
    <source>
        <strain evidence="8">S238N-H82</strain>
        <tissue evidence="8">Testes</tissue>
    </source>
</reference>
<evidence type="ECO:0000259" key="6">
    <source>
        <dbReference type="Pfam" id="PF01490"/>
    </source>
</evidence>
<dbReference type="InterPro" id="IPR013057">
    <property type="entry name" value="AA_transpt_TM"/>
</dbReference>